<protein>
    <submittedName>
        <fullName evidence="5">V-type ATP synthase subunit D</fullName>
    </submittedName>
</protein>
<keyword evidence="4" id="KW-0175">Coiled coil</keyword>
<reference evidence="5 6" key="1">
    <citation type="submission" date="2024-05" db="EMBL/GenBank/DDBJ databases">
        <title>Genome Sequence and Characterization of the New Strain Purple Sulfur Bacterium of Genus Thioalkalicoccus.</title>
        <authorList>
            <person name="Bryantseva I.A."/>
            <person name="Kyndt J.A."/>
            <person name="Imhoff J.F."/>
        </authorList>
    </citation>
    <scope>NUCLEOTIDE SEQUENCE [LARGE SCALE GENOMIC DNA]</scope>
    <source>
        <strain evidence="5 6">Um2</strain>
    </source>
</reference>
<gene>
    <name evidence="5" type="ORF">ABC977_13550</name>
</gene>
<accession>A0ABV4BFW6</accession>
<evidence type="ECO:0000256" key="3">
    <source>
        <dbReference type="ARBA" id="ARBA00023065"/>
    </source>
</evidence>
<comment type="similarity">
    <text evidence="1">Belongs to the V-ATPase D subunit family.</text>
</comment>
<dbReference type="RefSeq" id="WP_369667811.1">
    <property type="nucleotide sequence ID" value="NZ_JBDKXB010000021.1"/>
</dbReference>
<dbReference type="EMBL" id="JBDKXB010000021">
    <property type="protein sequence ID" value="MEY6433428.1"/>
    <property type="molecule type" value="Genomic_DNA"/>
</dbReference>
<name>A0ABV4BFW6_9GAMM</name>
<keyword evidence="3" id="KW-0406">Ion transport</keyword>
<evidence type="ECO:0000313" key="6">
    <source>
        <dbReference type="Proteomes" id="UP001564408"/>
    </source>
</evidence>
<evidence type="ECO:0000256" key="1">
    <source>
        <dbReference type="ARBA" id="ARBA00005850"/>
    </source>
</evidence>
<dbReference type="Proteomes" id="UP001564408">
    <property type="component" value="Unassembled WGS sequence"/>
</dbReference>
<organism evidence="5 6">
    <name type="scientific">Thioalkalicoccus limnaeus</name>
    <dbReference type="NCBI Taxonomy" id="120681"/>
    <lineage>
        <taxon>Bacteria</taxon>
        <taxon>Pseudomonadati</taxon>
        <taxon>Pseudomonadota</taxon>
        <taxon>Gammaproteobacteria</taxon>
        <taxon>Chromatiales</taxon>
        <taxon>Chromatiaceae</taxon>
        <taxon>Thioalkalicoccus</taxon>
    </lineage>
</organism>
<dbReference type="Pfam" id="PF01813">
    <property type="entry name" value="ATP-synt_D"/>
    <property type="match status" value="1"/>
</dbReference>
<keyword evidence="6" id="KW-1185">Reference proteome</keyword>
<keyword evidence="2" id="KW-0813">Transport</keyword>
<comment type="caution">
    <text evidence="5">The sequence shown here is derived from an EMBL/GenBank/DDBJ whole genome shotgun (WGS) entry which is preliminary data.</text>
</comment>
<feature type="coiled-coil region" evidence="4">
    <location>
        <begin position="38"/>
        <end position="68"/>
    </location>
</feature>
<dbReference type="Gene3D" id="1.10.287.3240">
    <property type="match status" value="1"/>
</dbReference>
<proteinExistence type="inferred from homology"/>
<evidence type="ECO:0000313" key="5">
    <source>
        <dbReference type="EMBL" id="MEY6433428.1"/>
    </source>
</evidence>
<evidence type="ECO:0000256" key="2">
    <source>
        <dbReference type="ARBA" id="ARBA00022448"/>
    </source>
</evidence>
<evidence type="ECO:0000256" key="4">
    <source>
        <dbReference type="SAM" id="Coils"/>
    </source>
</evidence>
<sequence length="203" mass="22851">MAVRDVTATHSARLALQEERAGMQEGYRFLDEKRLILAAELLAQLHRYERDRDRLRELEQTAREALIAAIRRHGLEGLSLHPAPSELTGNLDMRSRSVLGVSLREVEGLRWHAATPAPPAIDPSPEAEACRTAFAALLPVAAELAATGRNLRRLHREYARTARRARAPEDVLLPEVDETLRAVDTALEEHEREEAIRARRLRA</sequence>
<dbReference type="PANTHER" id="PTHR11671">
    <property type="entry name" value="V-TYPE ATP SYNTHASE SUBUNIT D"/>
    <property type="match status" value="1"/>
</dbReference>
<dbReference type="InterPro" id="IPR002699">
    <property type="entry name" value="V_ATPase_D"/>
</dbReference>